<gene>
    <name evidence="2" type="ORF">RFI_35200</name>
</gene>
<reference evidence="2 3" key="1">
    <citation type="journal article" date="2013" name="Curr. Biol.">
        <title>The Genome of the Foraminiferan Reticulomyxa filosa.</title>
        <authorList>
            <person name="Glockner G."/>
            <person name="Hulsmann N."/>
            <person name="Schleicher M."/>
            <person name="Noegel A.A."/>
            <person name="Eichinger L."/>
            <person name="Gallinger C."/>
            <person name="Pawlowski J."/>
            <person name="Sierra R."/>
            <person name="Euteneuer U."/>
            <person name="Pillet L."/>
            <person name="Moustafa A."/>
            <person name="Platzer M."/>
            <person name="Groth M."/>
            <person name="Szafranski K."/>
            <person name="Schliwa M."/>
        </authorList>
    </citation>
    <scope>NUCLEOTIDE SEQUENCE [LARGE SCALE GENOMIC DNA]</scope>
</reference>
<organism evidence="2 3">
    <name type="scientific">Reticulomyxa filosa</name>
    <dbReference type="NCBI Taxonomy" id="46433"/>
    <lineage>
        <taxon>Eukaryota</taxon>
        <taxon>Sar</taxon>
        <taxon>Rhizaria</taxon>
        <taxon>Retaria</taxon>
        <taxon>Foraminifera</taxon>
        <taxon>Monothalamids</taxon>
        <taxon>Reticulomyxidae</taxon>
        <taxon>Reticulomyxa</taxon>
    </lineage>
</organism>
<feature type="transmembrane region" description="Helical" evidence="1">
    <location>
        <begin position="339"/>
        <end position="358"/>
    </location>
</feature>
<sequence>MQIDDIKDDEKKGQMQILSKNLNDIEFGKDELKSKLPDLFRPLCQPEEIVKTQRNEDIRSYSLGTTVETKKKNSKDQMAMIITNDTERNIPIEWIHCTKEISSFKKVDKFEKTVKEFFDNEVSEDVLILQCRYAPKCKYKLEQIIHILQLEHYLFYNDPANSEKHKLIILLIHTNKKSPFPLIFRQKWNIIYVDYLLSTDTILSQKDLKEQVANAIDRQLKQVKKYFFLFFRIDDGHCLAFGKLHFPHSVDSLKERKSVSSLFKDKGCVAILVKRLTTLLSKIAAYNSIEYILYNLEKSGKKRMKGSFFERYQDIIDTLLTLTFVNVLIAVYQNGGFAVSLHFSFIFIFVCVTIYNICKYTNDNLKKYIESKKRRGEKKNKKYQQLFERALQNEELVKMRPVNIDDSHLLLAAINPQLYSIRTCLQCSFPFSYSIHSWCQQQLSKYSKSPNNDLSSHATMLEQMPIGNDKLTNWEVDYSLKITHEYAMDLVRFEFSSRLHTPNQQIILRNVIVSMALLLCGKLTIATIEVTIHHHRYIISRYAYLISICSKIAYVEEHVPKDQPGQWLVQITLSLWKLILFRENRTMSEGLLFFPTSISILFNFLLKHLQNDNTDLVNKLLTSARKIEIQRLGIMYLGTSKFMDEEKYLIEHGFLGNETSINHILQGYSQQKYSDFIQDLLITIKCVERIEKNADKRKIYISILPKLYSKIGNKLIPKMQILKEMVLHGHLNNNLALYSDEAIRLNRCLELMLLKKKVNEDSKDWKKLCGKDDTSNLGCVVKISKVKVDVTKLISFMVDGDIDLTQLEENQSIFNLLEEMSKLLLNFSSCYKQYERTLYVWFLKQLYVWKGIHWIEIIFTQLDIGMKYPLFGKLKTNNIFRLLRARTFHDNPFNPFIGVYGDNTYMNDTQYIMHHKSSVPLNNCSRNIYHEIIAQLFPLINSSERHLNDQSQNFFLSAEVKNEYKQILQTITNWFSSKDSQTLSMRDTLDVIVTRLGFHFVSILPFMKQNPFQLLLVDSELFLPTSTECETVSNEPLKVHYCSNNHVLLIDGSEDLLKQVKCQINGCGVKSTKEYNRYER</sequence>
<proteinExistence type="predicted"/>
<comment type="caution">
    <text evidence="2">The sequence shown here is derived from an EMBL/GenBank/DDBJ whole genome shotgun (WGS) entry which is preliminary data.</text>
</comment>
<evidence type="ECO:0000256" key="1">
    <source>
        <dbReference type="SAM" id="Phobius"/>
    </source>
</evidence>
<evidence type="ECO:0000313" key="2">
    <source>
        <dbReference type="EMBL" id="ETO02236.1"/>
    </source>
</evidence>
<keyword evidence="3" id="KW-1185">Reference proteome</keyword>
<accession>X6LLJ6</accession>
<keyword evidence="1" id="KW-1133">Transmembrane helix</keyword>
<evidence type="ECO:0000313" key="3">
    <source>
        <dbReference type="Proteomes" id="UP000023152"/>
    </source>
</evidence>
<name>X6LLJ6_RETFI</name>
<dbReference type="EMBL" id="ASPP01036343">
    <property type="protein sequence ID" value="ETO02236.1"/>
    <property type="molecule type" value="Genomic_DNA"/>
</dbReference>
<dbReference type="Proteomes" id="UP000023152">
    <property type="component" value="Unassembled WGS sequence"/>
</dbReference>
<protein>
    <submittedName>
        <fullName evidence="2">Uncharacterized protein</fullName>
    </submittedName>
</protein>
<dbReference type="AlphaFoldDB" id="X6LLJ6"/>
<keyword evidence="1" id="KW-0472">Membrane</keyword>
<keyword evidence="1" id="KW-0812">Transmembrane</keyword>